<dbReference type="GO" id="GO:0004633">
    <property type="term" value="F:phosphopantothenoylcysteine decarboxylase activity"/>
    <property type="evidence" value="ECO:0007669"/>
    <property type="project" value="InterPro"/>
</dbReference>
<keyword evidence="2" id="KW-0456">Lyase</keyword>
<dbReference type="Gene3D" id="3.40.50.1950">
    <property type="entry name" value="Flavin prenyltransferase-like"/>
    <property type="match status" value="1"/>
</dbReference>
<dbReference type="GO" id="GO:0015937">
    <property type="term" value="P:coenzyme A biosynthetic process"/>
    <property type="evidence" value="ECO:0007669"/>
    <property type="project" value="InterPro"/>
</dbReference>
<evidence type="ECO:0000259" key="4">
    <source>
        <dbReference type="Pfam" id="PF04127"/>
    </source>
</evidence>
<dbReference type="Pfam" id="PF04127">
    <property type="entry name" value="DFP"/>
    <property type="match status" value="1"/>
</dbReference>
<accession>T0Y622</accession>
<evidence type="ECO:0000259" key="3">
    <source>
        <dbReference type="Pfam" id="PF02441"/>
    </source>
</evidence>
<keyword evidence="1" id="KW-0210">Decarboxylase</keyword>
<reference evidence="5" key="2">
    <citation type="journal article" date="2014" name="ISME J.">
        <title>Microbial stratification in low pH oxic and suboxic macroscopic growths along an acid mine drainage.</title>
        <authorList>
            <person name="Mendez-Garcia C."/>
            <person name="Mesa V."/>
            <person name="Sprenger R.R."/>
            <person name="Richter M."/>
            <person name="Diez M.S."/>
            <person name="Solano J."/>
            <person name="Bargiela R."/>
            <person name="Golyshina O.V."/>
            <person name="Manteca A."/>
            <person name="Ramos J.L."/>
            <person name="Gallego J.R."/>
            <person name="Llorente I."/>
            <person name="Martins Dos Santos V.A."/>
            <person name="Jensen O.N."/>
            <person name="Pelaez A.I."/>
            <person name="Sanchez J."/>
            <person name="Ferrer M."/>
        </authorList>
    </citation>
    <scope>NUCLEOTIDE SEQUENCE</scope>
</reference>
<dbReference type="EMBL" id="AUZZ01011109">
    <property type="protein sequence ID" value="EQD27342.1"/>
    <property type="molecule type" value="Genomic_DNA"/>
</dbReference>
<dbReference type="GO" id="GO:0071513">
    <property type="term" value="C:phosphopantothenoylcysteine decarboxylase complex"/>
    <property type="evidence" value="ECO:0007669"/>
    <property type="project" value="TreeGrafter"/>
</dbReference>
<organism evidence="5">
    <name type="scientific">mine drainage metagenome</name>
    <dbReference type="NCBI Taxonomy" id="410659"/>
    <lineage>
        <taxon>unclassified sequences</taxon>
        <taxon>metagenomes</taxon>
        <taxon>ecological metagenomes</taxon>
    </lineage>
</organism>
<dbReference type="HAMAP" id="MF_02225">
    <property type="entry name" value="CoaBC"/>
    <property type="match status" value="1"/>
</dbReference>
<dbReference type="AlphaFoldDB" id="T0Y622"/>
<evidence type="ECO:0000256" key="2">
    <source>
        <dbReference type="ARBA" id="ARBA00023239"/>
    </source>
</evidence>
<comment type="caution">
    <text evidence="5">The sequence shown here is derived from an EMBL/GenBank/DDBJ whole genome shotgun (WGS) entry which is preliminary data.</text>
</comment>
<evidence type="ECO:0000313" key="5">
    <source>
        <dbReference type="EMBL" id="EQD27342.1"/>
    </source>
</evidence>
<dbReference type="SUPFAM" id="SSF102645">
    <property type="entry name" value="CoaB-like"/>
    <property type="match status" value="1"/>
</dbReference>
<dbReference type="GO" id="GO:0010181">
    <property type="term" value="F:FMN binding"/>
    <property type="evidence" value="ECO:0007669"/>
    <property type="project" value="InterPro"/>
</dbReference>
<keyword evidence="5" id="KW-0436">Ligase</keyword>
<dbReference type="InterPro" id="IPR005252">
    <property type="entry name" value="CoaBC"/>
</dbReference>
<sequence length="412" mass="42930">MSAWRGPRRVLLGVSGGIAAYKSCELVRRLRAREVEVRVVLTANAERFVTATTFQALSGQPVRSGLWDAAAEAAMGHIELARWAELILIAPASARTLARLAHGLADDLLSTLCLASDHPLVLAPAMNRLMWAHPATQANLALLQARGAHVLGPDSGAQACGETGDGRMLEPDAIVTALDEALNQSAADATAPALQGLHVLVSAGPTCEDLDPVRYLGNRSSGRMGFAIAAAAAQAGAEVTLVAGPVSLATPPGVARRVDVRSALQMHAAMLQAAVNADIVIAVAAVADYRPAQVSAHKLKKHGGPLILELIENPDILAALAALRPKPFLVGFAAETEQLEAHARAKLRHKGADLIAANVVGAGRGIETADNALSVFWHGGQHELARADKATLARELVTLIAARRAAQTDVAP</sequence>
<dbReference type="Gene3D" id="3.40.50.10300">
    <property type="entry name" value="CoaB-like"/>
    <property type="match status" value="1"/>
</dbReference>
<dbReference type="InterPro" id="IPR035929">
    <property type="entry name" value="CoaB-like_sf"/>
</dbReference>
<name>T0Y622_9ZZZZ</name>
<dbReference type="PANTHER" id="PTHR14359:SF6">
    <property type="entry name" value="PHOSPHOPANTOTHENOYLCYSTEINE DECARBOXYLASE"/>
    <property type="match status" value="1"/>
</dbReference>
<dbReference type="GO" id="GO:0015941">
    <property type="term" value="P:pantothenate catabolic process"/>
    <property type="evidence" value="ECO:0007669"/>
    <property type="project" value="InterPro"/>
</dbReference>
<reference evidence="5" key="1">
    <citation type="submission" date="2013-08" db="EMBL/GenBank/DDBJ databases">
        <authorList>
            <person name="Mendez C."/>
            <person name="Richter M."/>
            <person name="Ferrer M."/>
            <person name="Sanchez J."/>
        </authorList>
    </citation>
    <scope>NUCLEOTIDE SEQUENCE</scope>
</reference>
<dbReference type="Pfam" id="PF02441">
    <property type="entry name" value="Flavoprotein"/>
    <property type="match status" value="1"/>
</dbReference>
<evidence type="ECO:0000256" key="1">
    <source>
        <dbReference type="ARBA" id="ARBA00022793"/>
    </source>
</evidence>
<feature type="domain" description="Flavoprotein" evidence="3">
    <location>
        <begin position="9"/>
        <end position="179"/>
    </location>
</feature>
<protein>
    <submittedName>
        <fullName evidence="5">Phosphopantothenoylcysteine decarboxylase/phosphopantothenate/cysteine ligase</fullName>
    </submittedName>
</protein>
<feature type="domain" description="DNA/pantothenate metabolism flavoprotein C-terminal" evidence="4">
    <location>
        <begin position="194"/>
        <end position="401"/>
    </location>
</feature>
<dbReference type="InterPro" id="IPR007085">
    <property type="entry name" value="DNA/pantothenate-metab_flavo_C"/>
</dbReference>
<dbReference type="NCBIfam" id="TIGR00521">
    <property type="entry name" value="coaBC_dfp"/>
    <property type="match status" value="1"/>
</dbReference>
<dbReference type="SUPFAM" id="SSF52507">
    <property type="entry name" value="Homo-oligomeric flavin-containing Cys decarboxylases, HFCD"/>
    <property type="match status" value="1"/>
</dbReference>
<gene>
    <name evidence="5" type="ORF">B2A_15269</name>
</gene>
<proteinExistence type="inferred from homology"/>
<dbReference type="PANTHER" id="PTHR14359">
    <property type="entry name" value="HOMO-OLIGOMERIC FLAVIN CONTAINING CYS DECARBOXYLASE FAMILY"/>
    <property type="match status" value="1"/>
</dbReference>
<dbReference type="InterPro" id="IPR003382">
    <property type="entry name" value="Flavoprotein"/>
</dbReference>
<dbReference type="GO" id="GO:0004632">
    <property type="term" value="F:phosphopantothenate--cysteine ligase activity"/>
    <property type="evidence" value="ECO:0007669"/>
    <property type="project" value="InterPro"/>
</dbReference>
<dbReference type="InterPro" id="IPR036551">
    <property type="entry name" value="Flavin_trans-like"/>
</dbReference>